<evidence type="ECO:0000256" key="2">
    <source>
        <dbReference type="SAM" id="MobiDB-lite"/>
    </source>
</evidence>
<protein>
    <submittedName>
        <fullName evidence="3">Uncharacterized protein</fullName>
    </submittedName>
</protein>
<accession>A0AAV7VJW7</accession>
<gene>
    <name evidence="3" type="ORF">NDU88_005449</name>
</gene>
<comment type="caution">
    <text evidence="3">The sequence shown here is derived from an EMBL/GenBank/DDBJ whole genome shotgun (WGS) entry which is preliminary data.</text>
</comment>
<dbReference type="Proteomes" id="UP001066276">
    <property type="component" value="Chromosome 2_1"/>
</dbReference>
<sequence>MGKAEQRQAKLSFNGGKRKGSISAPQSGEVQMDDGPSEVSVKSMFMDLKSSLAVIDTKLDHLTEQMDRIRARVDEHDARRWRISGMGRESACCRWSDGGDY</sequence>
<dbReference type="AlphaFoldDB" id="A0AAV7VJW7"/>
<feature type="region of interest" description="Disordered" evidence="2">
    <location>
        <begin position="1"/>
        <end position="37"/>
    </location>
</feature>
<keyword evidence="1" id="KW-0175">Coiled coil</keyword>
<evidence type="ECO:0000313" key="3">
    <source>
        <dbReference type="EMBL" id="KAJ1201643.1"/>
    </source>
</evidence>
<dbReference type="EMBL" id="JANPWB010000003">
    <property type="protein sequence ID" value="KAJ1201643.1"/>
    <property type="molecule type" value="Genomic_DNA"/>
</dbReference>
<reference evidence="3" key="1">
    <citation type="journal article" date="2022" name="bioRxiv">
        <title>Sequencing and chromosome-scale assembly of the giantPleurodeles waltlgenome.</title>
        <authorList>
            <person name="Brown T."/>
            <person name="Elewa A."/>
            <person name="Iarovenko S."/>
            <person name="Subramanian E."/>
            <person name="Araus A.J."/>
            <person name="Petzold A."/>
            <person name="Susuki M."/>
            <person name="Suzuki K.-i.T."/>
            <person name="Hayashi T."/>
            <person name="Toyoda A."/>
            <person name="Oliveira C."/>
            <person name="Osipova E."/>
            <person name="Leigh N.D."/>
            <person name="Simon A."/>
            <person name="Yun M.H."/>
        </authorList>
    </citation>
    <scope>NUCLEOTIDE SEQUENCE</scope>
    <source>
        <strain evidence="3">20211129_DDA</strain>
        <tissue evidence="3">Liver</tissue>
    </source>
</reference>
<name>A0AAV7VJW7_PLEWA</name>
<proteinExistence type="predicted"/>
<organism evidence="3 4">
    <name type="scientific">Pleurodeles waltl</name>
    <name type="common">Iberian ribbed newt</name>
    <dbReference type="NCBI Taxonomy" id="8319"/>
    <lineage>
        <taxon>Eukaryota</taxon>
        <taxon>Metazoa</taxon>
        <taxon>Chordata</taxon>
        <taxon>Craniata</taxon>
        <taxon>Vertebrata</taxon>
        <taxon>Euteleostomi</taxon>
        <taxon>Amphibia</taxon>
        <taxon>Batrachia</taxon>
        <taxon>Caudata</taxon>
        <taxon>Salamandroidea</taxon>
        <taxon>Salamandridae</taxon>
        <taxon>Pleurodelinae</taxon>
        <taxon>Pleurodeles</taxon>
    </lineage>
</organism>
<keyword evidence="4" id="KW-1185">Reference proteome</keyword>
<feature type="coiled-coil region" evidence="1">
    <location>
        <begin position="52"/>
        <end position="79"/>
    </location>
</feature>
<evidence type="ECO:0000313" key="4">
    <source>
        <dbReference type="Proteomes" id="UP001066276"/>
    </source>
</evidence>
<evidence type="ECO:0000256" key="1">
    <source>
        <dbReference type="SAM" id="Coils"/>
    </source>
</evidence>